<sequence length="428" mass="42758">MTAAFRWLWFGAGAANLGDGLVLTALPLIALGAGASPGEIALVTTLMTIAWPVFGLHAGWLVDRLHVPRVLVLANAGRAVAVGALALGIALGGPIVPLVLGAAVVYGVAETLVDTSLIAVVPAVVPRSALTSANSRMEATVNAANQLAGPPLAGLLVGTSAALAAGTGSALYAVAAVAALMLVRRVTRGAPAPAPALAREPVPEPGPGPEPALQSQRPRGRVREGLAFLWGHPLQRDLTLLTAAMNLVWSAWAAVFVVHAVAPGPLALTPAGYGWLLAAMAAGGVAASLAASALRHRVGTGALLFADCLGTVALVLPSALGADLWVVATGLVAAGAGSSVWRILVAVIRQQGTPPALLGRVHSASRVISWGALPLGSALAGLIATLAGVTAALLAASAVAVAVAAVFVPVWRRSARLPSPEPAEPVRQ</sequence>
<name>A0A3M8AMI7_9MICO</name>
<proteinExistence type="predicted"/>
<feature type="transmembrane region" description="Helical" evidence="7">
    <location>
        <begin position="273"/>
        <end position="294"/>
    </location>
</feature>
<dbReference type="InterPro" id="IPR036259">
    <property type="entry name" value="MFS_trans_sf"/>
</dbReference>
<feature type="transmembrane region" description="Helical" evidence="7">
    <location>
        <begin position="40"/>
        <end position="62"/>
    </location>
</feature>
<keyword evidence="4 7" id="KW-1133">Transmembrane helix</keyword>
<comment type="subcellular location">
    <subcellularLocation>
        <location evidence="1">Cell membrane</location>
        <topology evidence="1">Multi-pass membrane protein</topology>
    </subcellularLocation>
</comment>
<evidence type="ECO:0000256" key="4">
    <source>
        <dbReference type="ARBA" id="ARBA00022989"/>
    </source>
</evidence>
<dbReference type="PANTHER" id="PTHR23513">
    <property type="entry name" value="INTEGRAL MEMBRANE EFFLUX PROTEIN-RELATED"/>
    <property type="match status" value="1"/>
</dbReference>
<keyword evidence="3 7" id="KW-0812">Transmembrane</keyword>
<evidence type="ECO:0000313" key="8">
    <source>
        <dbReference type="EMBL" id="RNB52418.1"/>
    </source>
</evidence>
<feature type="transmembrane region" description="Helical" evidence="7">
    <location>
        <begin position="161"/>
        <end position="183"/>
    </location>
</feature>
<dbReference type="RefSeq" id="WP_122935254.1">
    <property type="nucleotide sequence ID" value="NZ_JBHSNT010000007.1"/>
</dbReference>
<dbReference type="InterPro" id="IPR011701">
    <property type="entry name" value="MFS"/>
</dbReference>
<dbReference type="Gene3D" id="1.20.1250.20">
    <property type="entry name" value="MFS general substrate transporter like domains"/>
    <property type="match status" value="1"/>
</dbReference>
<feature type="region of interest" description="Disordered" evidence="6">
    <location>
        <begin position="193"/>
        <end position="219"/>
    </location>
</feature>
<keyword evidence="2" id="KW-1003">Cell membrane</keyword>
<feature type="transmembrane region" description="Helical" evidence="7">
    <location>
        <begin position="367"/>
        <end position="386"/>
    </location>
</feature>
<protein>
    <submittedName>
        <fullName evidence="8">MFS transporter</fullName>
    </submittedName>
</protein>
<evidence type="ECO:0000256" key="6">
    <source>
        <dbReference type="SAM" id="MobiDB-lite"/>
    </source>
</evidence>
<reference evidence="8 9" key="1">
    <citation type="submission" date="2018-10" db="EMBL/GenBank/DDBJ databases">
        <title>Isolation, diversity and antibacterial activity of antinobacteria from the wheat rhizosphere soil.</title>
        <authorList>
            <person name="Sun T."/>
        </authorList>
    </citation>
    <scope>NUCLEOTIDE SEQUENCE [LARGE SCALE GENOMIC DNA]</scope>
    <source>
        <strain evidence="8 9">SJ-23</strain>
    </source>
</reference>
<dbReference type="AlphaFoldDB" id="A0A3M8AMI7"/>
<feature type="transmembrane region" description="Helical" evidence="7">
    <location>
        <begin position="238"/>
        <end position="261"/>
    </location>
</feature>
<feature type="transmembrane region" description="Helical" evidence="7">
    <location>
        <begin position="82"/>
        <end position="109"/>
    </location>
</feature>
<comment type="caution">
    <text evidence="8">The sequence shown here is derived from an EMBL/GenBank/DDBJ whole genome shotgun (WGS) entry which is preliminary data.</text>
</comment>
<keyword evidence="9" id="KW-1185">Reference proteome</keyword>
<dbReference type="GO" id="GO:0022857">
    <property type="term" value="F:transmembrane transporter activity"/>
    <property type="evidence" value="ECO:0007669"/>
    <property type="project" value="InterPro"/>
</dbReference>
<evidence type="ECO:0000256" key="5">
    <source>
        <dbReference type="ARBA" id="ARBA00023136"/>
    </source>
</evidence>
<feature type="transmembrane region" description="Helical" evidence="7">
    <location>
        <begin position="325"/>
        <end position="347"/>
    </location>
</feature>
<feature type="transmembrane region" description="Helical" evidence="7">
    <location>
        <begin position="7"/>
        <end position="34"/>
    </location>
</feature>
<keyword evidence="5 7" id="KW-0472">Membrane</keyword>
<feature type="transmembrane region" description="Helical" evidence="7">
    <location>
        <begin position="301"/>
        <end position="319"/>
    </location>
</feature>
<feature type="transmembrane region" description="Helical" evidence="7">
    <location>
        <begin position="392"/>
        <end position="411"/>
    </location>
</feature>
<dbReference type="CDD" id="cd06173">
    <property type="entry name" value="MFS_MefA_like"/>
    <property type="match status" value="1"/>
</dbReference>
<evidence type="ECO:0000256" key="1">
    <source>
        <dbReference type="ARBA" id="ARBA00004651"/>
    </source>
</evidence>
<accession>A0A3M8AMI7</accession>
<dbReference type="OrthoDB" id="145388at2"/>
<evidence type="ECO:0000256" key="3">
    <source>
        <dbReference type="ARBA" id="ARBA00022692"/>
    </source>
</evidence>
<dbReference type="Pfam" id="PF07690">
    <property type="entry name" value="MFS_1"/>
    <property type="match status" value="1"/>
</dbReference>
<evidence type="ECO:0000256" key="7">
    <source>
        <dbReference type="SAM" id="Phobius"/>
    </source>
</evidence>
<dbReference type="GO" id="GO:0005886">
    <property type="term" value="C:plasma membrane"/>
    <property type="evidence" value="ECO:0007669"/>
    <property type="project" value="UniProtKB-SubCell"/>
</dbReference>
<organism evidence="8 9">
    <name type="scientific">Agromyces tardus</name>
    <dbReference type="NCBI Taxonomy" id="2583849"/>
    <lineage>
        <taxon>Bacteria</taxon>
        <taxon>Bacillati</taxon>
        <taxon>Actinomycetota</taxon>
        <taxon>Actinomycetes</taxon>
        <taxon>Micrococcales</taxon>
        <taxon>Microbacteriaceae</taxon>
        <taxon>Agromyces</taxon>
    </lineage>
</organism>
<dbReference type="Proteomes" id="UP000275048">
    <property type="component" value="Unassembled WGS sequence"/>
</dbReference>
<evidence type="ECO:0000313" key="9">
    <source>
        <dbReference type="Proteomes" id="UP000275048"/>
    </source>
</evidence>
<dbReference type="PANTHER" id="PTHR23513:SF6">
    <property type="entry name" value="MAJOR FACILITATOR SUPERFAMILY ASSOCIATED DOMAIN-CONTAINING PROTEIN"/>
    <property type="match status" value="1"/>
</dbReference>
<evidence type="ECO:0000256" key="2">
    <source>
        <dbReference type="ARBA" id="ARBA00022475"/>
    </source>
</evidence>
<gene>
    <name evidence="8" type="ORF">EDM22_01590</name>
</gene>
<dbReference type="EMBL" id="RHHB01000001">
    <property type="protein sequence ID" value="RNB52418.1"/>
    <property type="molecule type" value="Genomic_DNA"/>
</dbReference>
<dbReference type="SUPFAM" id="SSF103473">
    <property type="entry name" value="MFS general substrate transporter"/>
    <property type="match status" value="1"/>
</dbReference>